<evidence type="ECO:0000256" key="1">
    <source>
        <dbReference type="SAM" id="MobiDB-lite"/>
    </source>
</evidence>
<sequence>MNTIAGLSSKASRLGAPPKSMPTTGKVQPIRPATSSSCAGFPKLNRFCVFEVDKKPLRSWREVVFEELAIGTSPSDDLACDQTRHDLARIET</sequence>
<proteinExistence type="predicted"/>
<gene>
    <name evidence="2" type="ORF">CQ12_00270</name>
</gene>
<name>A0A0R3LHM9_9BRAD</name>
<comment type="caution">
    <text evidence="2">The sequence shown here is derived from an EMBL/GenBank/DDBJ whole genome shotgun (WGS) entry which is preliminary data.</text>
</comment>
<organism evidence="2 3">
    <name type="scientific">Bradyrhizobium jicamae</name>
    <dbReference type="NCBI Taxonomy" id="280332"/>
    <lineage>
        <taxon>Bacteria</taxon>
        <taxon>Pseudomonadati</taxon>
        <taxon>Pseudomonadota</taxon>
        <taxon>Alphaproteobacteria</taxon>
        <taxon>Hyphomicrobiales</taxon>
        <taxon>Nitrobacteraceae</taxon>
        <taxon>Bradyrhizobium</taxon>
    </lineage>
</organism>
<reference evidence="2 3" key="1">
    <citation type="submission" date="2014-03" db="EMBL/GenBank/DDBJ databases">
        <title>Bradyrhizobium valentinum sp. nov., isolated from effective nodules of Lupinus mariae-josephae, a lupine endemic of basic-lime soils in Eastern Spain.</title>
        <authorList>
            <person name="Duran D."/>
            <person name="Rey L."/>
            <person name="Navarro A."/>
            <person name="Busquets A."/>
            <person name="Imperial J."/>
            <person name="Ruiz-Argueso T."/>
        </authorList>
    </citation>
    <scope>NUCLEOTIDE SEQUENCE [LARGE SCALE GENOMIC DNA]</scope>
    <source>
        <strain evidence="2 3">PAC68</strain>
    </source>
</reference>
<dbReference type="EMBL" id="LLXZ01000102">
    <property type="protein sequence ID" value="KRR07268.1"/>
    <property type="molecule type" value="Genomic_DNA"/>
</dbReference>
<feature type="region of interest" description="Disordered" evidence="1">
    <location>
        <begin position="1"/>
        <end position="39"/>
    </location>
</feature>
<keyword evidence="3" id="KW-1185">Reference proteome</keyword>
<evidence type="ECO:0000313" key="3">
    <source>
        <dbReference type="Proteomes" id="UP000050863"/>
    </source>
</evidence>
<protein>
    <submittedName>
        <fullName evidence="2">Uncharacterized protein</fullName>
    </submittedName>
</protein>
<evidence type="ECO:0000313" key="2">
    <source>
        <dbReference type="EMBL" id="KRR07268.1"/>
    </source>
</evidence>
<dbReference type="Proteomes" id="UP000050863">
    <property type="component" value="Unassembled WGS sequence"/>
</dbReference>
<accession>A0A0R3LHM9</accession>
<dbReference type="AlphaFoldDB" id="A0A0R3LHM9"/>
<feature type="compositionally biased region" description="Polar residues" evidence="1">
    <location>
        <begin position="1"/>
        <end position="11"/>
    </location>
</feature>